<protein>
    <submittedName>
        <fullName evidence="2">Cupin domain-containing protein</fullName>
    </submittedName>
</protein>
<proteinExistence type="predicted"/>
<evidence type="ECO:0000313" key="2">
    <source>
        <dbReference type="EMBL" id="RAL21502.1"/>
    </source>
</evidence>
<dbReference type="Pfam" id="PF07883">
    <property type="entry name" value="Cupin_2"/>
    <property type="match status" value="1"/>
</dbReference>
<sequence length="112" mass="12569">MENFRPETINVNDAPRGQGDYMRVLARGEHLAMRIWIEETPADKESVMHSHGYETVGYVIEGRARLHFEGDSVLLEPGDSWLVPSNTSHCYEILEAFTAIEATSPPSEAHLS</sequence>
<dbReference type="OrthoDB" id="882143at2"/>
<evidence type="ECO:0000259" key="1">
    <source>
        <dbReference type="Pfam" id="PF07883"/>
    </source>
</evidence>
<gene>
    <name evidence="2" type="ORF">DL240_11605</name>
</gene>
<reference evidence="2 3" key="1">
    <citation type="submission" date="2018-05" db="EMBL/GenBank/DDBJ databases">
        <title>Lujinxingia marina gen. nov. sp. nov., a new facultative anaerobic member of the class Deltaproteobacteria, and proposal of Lujinxingaceae fam. nov.</title>
        <authorList>
            <person name="Li C.-M."/>
        </authorList>
    </citation>
    <scope>NUCLEOTIDE SEQUENCE [LARGE SCALE GENOMIC DNA]</scope>
    <source>
        <strain evidence="2 3">B210</strain>
    </source>
</reference>
<dbReference type="AlphaFoldDB" id="A0A328C3F5"/>
<dbReference type="SUPFAM" id="SSF51182">
    <property type="entry name" value="RmlC-like cupins"/>
    <property type="match status" value="1"/>
</dbReference>
<dbReference type="InterPro" id="IPR014710">
    <property type="entry name" value="RmlC-like_jellyroll"/>
</dbReference>
<dbReference type="Gene3D" id="2.60.120.10">
    <property type="entry name" value="Jelly Rolls"/>
    <property type="match status" value="1"/>
</dbReference>
<comment type="caution">
    <text evidence="2">The sequence shown here is derived from an EMBL/GenBank/DDBJ whole genome shotgun (WGS) entry which is preliminary data.</text>
</comment>
<dbReference type="EMBL" id="QHKO01000005">
    <property type="protein sequence ID" value="RAL21502.1"/>
    <property type="molecule type" value="Genomic_DNA"/>
</dbReference>
<dbReference type="Proteomes" id="UP000249169">
    <property type="component" value="Unassembled WGS sequence"/>
</dbReference>
<feature type="domain" description="Cupin type-2" evidence="1">
    <location>
        <begin position="41"/>
        <end position="92"/>
    </location>
</feature>
<dbReference type="InterPro" id="IPR013096">
    <property type="entry name" value="Cupin_2"/>
</dbReference>
<dbReference type="RefSeq" id="WP_111730067.1">
    <property type="nucleotide sequence ID" value="NZ_QHKO01000005.1"/>
</dbReference>
<name>A0A328C3F5_9DELT</name>
<dbReference type="InterPro" id="IPR011051">
    <property type="entry name" value="RmlC_Cupin_sf"/>
</dbReference>
<accession>A0A328C3F5</accession>
<organism evidence="2 3">
    <name type="scientific">Lujinxingia litoralis</name>
    <dbReference type="NCBI Taxonomy" id="2211119"/>
    <lineage>
        <taxon>Bacteria</taxon>
        <taxon>Deltaproteobacteria</taxon>
        <taxon>Bradymonadales</taxon>
        <taxon>Lujinxingiaceae</taxon>
        <taxon>Lujinxingia</taxon>
    </lineage>
</organism>
<keyword evidence="3" id="KW-1185">Reference proteome</keyword>
<evidence type="ECO:0000313" key="3">
    <source>
        <dbReference type="Proteomes" id="UP000249169"/>
    </source>
</evidence>